<feature type="domain" description="Metalloprotease TldD/E C-terminal" evidence="1">
    <location>
        <begin position="40"/>
        <end position="264"/>
    </location>
</feature>
<dbReference type="GO" id="GO:0008237">
    <property type="term" value="F:metallopeptidase activity"/>
    <property type="evidence" value="ECO:0007669"/>
    <property type="project" value="InterPro"/>
</dbReference>
<reference evidence="2" key="1">
    <citation type="submission" date="2019-03" db="EMBL/GenBank/DDBJ databases">
        <title>Lake Tanganyika Metagenome-Assembled Genomes (MAGs).</title>
        <authorList>
            <person name="Tran P."/>
        </authorList>
    </citation>
    <scope>NUCLEOTIDE SEQUENCE</scope>
    <source>
        <strain evidence="2">K_DeepCast_65m_m2_066</strain>
    </source>
</reference>
<dbReference type="AlphaFoldDB" id="A0A937W6P3"/>
<evidence type="ECO:0000259" key="1">
    <source>
        <dbReference type="Pfam" id="PF19289"/>
    </source>
</evidence>
<dbReference type="PANTHER" id="PTHR43666:SF1">
    <property type="entry name" value="CONSERVED PROTEIN"/>
    <property type="match status" value="1"/>
</dbReference>
<dbReference type="InterPro" id="IPR036059">
    <property type="entry name" value="TldD/PmbA_sf"/>
</dbReference>
<comment type="caution">
    <text evidence="2">The sequence shown here is derived from an EMBL/GenBank/DDBJ whole genome shotgun (WGS) entry which is preliminary data.</text>
</comment>
<sequence length="265" mass="29385">KAVKTAYAGFVWDQSEFAQKVATATAQLERLQHPPRTIPPGRYRVYLAPAALDDILQTLCWGGFGLKDHRTKQTTLLKMVEEGLRLHPDVTLYENARDGVAPNFQGAGFIKPDVVSLIEAGALRNCLVSPRSAKEYGVPTNGASDSESPQSLDMAAGTLPRQAVLERLDTGVYINNVWYLNYSDRTSCRMTGMTRFATFWVEHGAIQAPLNVMRFDESLYRMLGEHLLGLTSARELILDTGTYHQRSMGSSRVPGALVDDFNFTL</sequence>
<evidence type="ECO:0000313" key="3">
    <source>
        <dbReference type="Proteomes" id="UP000712673"/>
    </source>
</evidence>
<dbReference type="InterPro" id="IPR045569">
    <property type="entry name" value="Metalloprtase-TldD/E_C"/>
</dbReference>
<evidence type="ECO:0000313" key="2">
    <source>
        <dbReference type="EMBL" id="MBM3227168.1"/>
    </source>
</evidence>
<name>A0A937W6P3_UNCTE</name>
<gene>
    <name evidence="2" type="ORF">FJZ47_25660</name>
</gene>
<dbReference type="Pfam" id="PF19289">
    <property type="entry name" value="PmbA_TldD_3rd"/>
    <property type="match status" value="1"/>
</dbReference>
<feature type="non-terminal residue" evidence="2">
    <location>
        <position position="1"/>
    </location>
</feature>
<proteinExistence type="predicted"/>
<organism evidence="2 3">
    <name type="scientific">Tectimicrobiota bacterium</name>
    <dbReference type="NCBI Taxonomy" id="2528274"/>
    <lineage>
        <taxon>Bacteria</taxon>
        <taxon>Pseudomonadati</taxon>
        <taxon>Nitrospinota/Tectimicrobiota group</taxon>
        <taxon>Candidatus Tectimicrobiota</taxon>
    </lineage>
</organism>
<dbReference type="GO" id="GO:0006508">
    <property type="term" value="P:proteolysis"/>
    <property type="evidence" value="ECO:0007669"/>
    <property type="project" value="InterPro"/>
</dbReference>
<dbReference type="EMBL" id="VGLS01001230">
    <property type="protein sequence ID" value="MBM3227168.1"/>
    <property type="molecule type" value="Genomic_DNA"/>
</dbReference>
<dbReference type="SUPFAM" id="SSF111283">
    <property type="entry name" value="Putative modulator of DNA gyrase, PmbA/TldD"/>
    <property type="match status" value="1"/>
</dbReference>
<protein>
    <submittedName>
        <fullName evidence="2">TldE/PmbA family protein</fullName>
    </submittedName>
</protein>
<dbReference type="Proteomes" id="UP000712673">
    <property type="component" value="Unassembled WGS sequence"/>
</dbReference>
<dbReference type="PANTHER" id="PTHR43666">
    <property type="entry name" value="TLDD PROTEIN"/>
    <property type="match status" value="1"/>
</dbReference>
<accession>A0A937W6P3</accession>